<dbReference type="Proteomes" id="UP000233556">
    <property type="component" value="Unassembled WGS sequence"/>
</dbReference>
<dbReference type="InterPro" id="IPR047149">
    <property type="entry name" value="KIF11-like"/>
</dbReference>
<keyword evidence="7" id="KW-0505">Motor protein</keyword>
<evidence type="ECO:0000256" key="9">
    <source>
        <dbReference type="PROSITE-ProRule" id="PRU00283"/>
    </source>
</evidence>
<evidence type="ECO:0000256" key="5">
    <source>
        <dbReference type="ARBA" id="ARBA00022840"/>
    </source>
</evidence>
<evidence type="ECO:0000313" key="13">
    <source>
        <dbReference type="Proteomes" id="UP000233556"/>
    </source>
</evidence>
<keyword evidence="8" id="KW-0206">Cytoskeleton</keyword>
<evidence type="ECO:0000256" key="3">
    <source>
        <dbReference type="ARBA" id="ARBA00022553"/>
    </source>
</evidence>
<organism evidence="12 13">
    <name type="scientific">Limosa lapponica baueri</name>
    <dbReference type="NCBI Taxonomy" id="1758121"/>
    <lineage>
        <taxon>Eukaryota</taxon>
        <taxon>Metazoa</taxon>
        <taxon>Chordata</taxon>
        <taxon>Craniata</taxon>
        <taxon>Vertebrata</taxon>
        <taxon>Euteleostomi</taxon>
        <taxon>Archelosauria</taxon>
        <taxon>Archosauria</taxon>
        <taxon>Dinosauria</taxon>
        <taxon>Saurischia</taxon>
        <taxon>Theropoda</taxon>
        <taxon>Coelurosauria</taxon>
        <taxon>Aves</taxon>
        <taxon>Neognathae</taxon>
        <taxon>Neoaves</taxon>
        <taxon>Charadriiformes</taxon>
        <taxon>Scolopacidae</taxon>
        <taxon>Limosa</taxon>
    </lineage>
</organism>
<feature type="domain" description="Kinesin motor" evidence="11">
    <location>
        <begin position="1"/>
        <end position="112"/>
    </location>
</feature>
<keyword evidence="6 10" id="KW-0175">Coiled coil</keyword>
<evidence type="ECO:0000256" key="4">
    <source>
        <dbReference type="ARBA" id="ARBA00022741"/>
    </source>
</evidence>
<keyword evidence="13" id="KW-1185">Reference proteome</keyword>
<dbReference type="GO" id="GO:0007018">
    <property type="term" value="P:microtubule-based movement"/>
    <property type="evidence" value="ECO:0007669"/>
    <property type="project" value="InterPro"/>
</dbReference>
<dbReference type="PROSITE" id="PS50067">
    <property type="entry name" value="KINESIN_MOTOR_2"/>
    <property type="match status" value="1"/>
</dbReference>
<evidence type="ECO:0000313" key="12">
    <source>
        <dbReference type="EMBL" id="PKU29321.1"/>
    </source>
</evidence>
<dbReference type="GO" id="GO:0005634">
    <property type="term" value="C:nucleus"/>
    <property type="evidence" value="ECO:0007669"/>
    <property type="project" value="TreeGrafter"/>
</dbReference>
<dbReference type="GO" id="GO:0008574">
    <property type="term" value="F:plus-end-directed microtubule motor activity"/>
    <property type="evidence" value="ECO:0007669"/>
    <property type="project" value="TreeGrafter"/>
</dbReference>
<dbReference type="GO" id="GO:0005876">
    <property type="term" value="C:spindle microtubule"/>
    <property type="evidence" value="ECO:0007669"/>
    <property type="project" value="TreeGrafter"/>
</dbReference>
<evidence type="ECO:0000256" key="8">
    <source>
        <dbReference type="ARBA" id="ARBA00023212"/>
    </source>
</evidence>
<evidence type="ECO:0000256" key="10">
    <source>
        <dbReference type="SAM" id="Coils"/>
    </source>
</evidence>
<evidence type="ECO:0000256" key="6">
    <source>
        <dbReference type="ARBA" id="ARBA00023054"/>
    </source>
</evidence>
<comment type="caution">
    <text evidence="9">Lacks conserved residue(s) required for the propagation of feature annotation.</text>
</comment>
<dbReference type="PRINTS" id="PR00380">
    <property type="entry name" value="KINESINHEAVY"/>
</dbReference>
<sequence length="158" mass="18099">MSMDFCLGLSMCDLAGSERYTKTRNEGDRLKESGNINTSLLILGKCISALKNCQQSKLQQHIPFRESKLTHFLQAFFSGKGKVYMMVNISQCASAYDETLNVLKFSAIAQKMLLSNIEELKNKLIAERKNKLLLELKIREEVIQELTQHFAKQETDFR</sequence>
<feature type="coiled-coil region" evidence="10">
    <location>
        <begin position="110"/>
        <end position="137"/>
    </location>
</feature>
<comment type="subcellular location">
    <subcellularLocation>
        <location evidence="1">Cytoplasm</location>
        <location evidence="1">Cytoskeleton</location>
        <location evidence="1">Spindle</location>
    </subcellularLocation>
</comment>
<dbReference type="GO" id="GO:0008017">
    <property type="term" value="F:microtubule binding"/>
    <property type="evidence" value="ECO:0007669"/>
    <property type="project" value="InterPro"/>
</dbReference>
<dbReference type="InterPro" id="IPR001752">
    <property type="entry name" value="Kinesin_motor_dom"/>
</dbReference>
<keyword evidence="3" id="KW-0597">Phosphoprotein</keyword>
<gene>
    <name evidence="12" type="ORF">llap_20375</name>
</gene>
<dbReference type="GO" id="GO:0072686">
    <property type="term" value="C:mitotic spindle"/>
    <property type="evidence" value="ECO:0007669"/>
    <property type="project" value="TreeGrafter"/>
</dbReference>
<dbReference type="OrthoDB" id="2403182at2759"/>
<evidence type="ECO:0000259" key="11">
    <source>
        <dbReference type="PROSITE" id="PS50067"/>
    </source>
</evidence>
<dbReference type="PANTHER" id="PTHR47970:SF29">
    <property type="entry name" value="KINESIN FAMILY MEMBER 20B"/>
    <property type="match status" value="1"/>
</dbReference>
<dbReference type="Gene3D" id="3.40.850.10">
    <property type="entry name" value="Kinesin motor domain"/>
    <property type="match status" value="1"/>
</dbReference>
<evidence type="ECO:0000256" key="1">
    <source>
        <dbReference type="ARBA" id="ARBA00004186"/>
    </source>
</evidence>
<dbReference type="SUPFAM" id="SSF52540">
    <property type="entry name" value="P-loop containing nucleoside triphosphate hydrolases"/>
    <property type="match status" value="1"/>
</dbReference>
<comment type="similarity">
    <text evidence="9">Belongs to the TRAFAC class myosin-kinesin ATPase superfamily. Kinesin family.</text>
</comment>
<proteinExistence type="inferred from homology"/>
<evidence type="ECO:0000256" key="7">
    <source>
        <dbReference type="ARBA" id="ARBA00023175"/>
    </source>
</evidence>
<keyword evidence="4" id="KW-0547">Nucleotide-binding</keyword>
<accession>A0A2I0T697</accession>
<reference evidence="13" key="1">
    <citation type="submission" date="2017-11" db="EMBL/GenBank/DDBJ databases">
        <authorList>
            <person name="Lima N.C."/>
            <person name="Parody-Merino A.M."/>
            <person name="Battley P.F."/>
            <person name="Fidler A.E."/>
            <person name="Prosdocimi F."/>
        </authorList>
    </citation>
    <scope>NUCLEOTIDE SEQUENCE [LARGE SCALE GENOMIC DNA]</scope>
</reference>
<dbReference type="GO" id="GO:0005524">
    <property type="term" value="F:ATP binding"/>
    <property type="evidence" value="ECO:0007669"/>
    <property type="project" value="UniProtKB-KW"/>
</dbReference>
<keyword evidence="2" id="KW-0963">Cytoplasm</keyword>
<name>A0A2I0T697_LIMLA</name>
<evidence type="ECO:0000256" key="2">
    <source>
        <dbReference type="ARBA" id="ARBA00022490"/>
    </source>
</evidence>
<dbReference type="InterPro" id="IPR027417">
    <property type="entry name" value="P-loop_NTPase"/>
</dbReference>
<dbReference type="SMART" id="SM00129">
    <property type="entry name" value="KISc"/>
    <property type="match status" value="1"/>
</dbReference>
<dbReference type="InterPro" id="IPR036961">
    <property type="entry name" value="Kinesin_motor_dom_sf"/>
</dbReference>
<dbReference type="EMBL" id="KZ517430">
    <property type="protein sequence ID" value="PKU29321.1"/>
    <property type="molecule type" value="Genomic_DNA"/>
</dbReference>
<dbReference type="PANTHER" id="PTHR47970">
    <property type="entry name" value="KINESIN-LIKE PROTEIN KIF11"/>
    <property type="match status" value="1"/>
</dbReference>
<protein>
    <submittedName>
        <fullName evidence="12">Kinesin-like protein kif20b</fullName>
    </submittedName>
</protein>
<dbReference type="Pfam" id="PF00225">
    <property type="entry name" value="Kinesin"/>
    <property type="match status" value="1"/>
</dbReference>
<dbReference type="GO" id="GO:0051231">
    <property type="term" value="P:spindle elongation"/>
    <property type="evidence" value="ECO:0007669"/>
    <property type="project" value="TreeGrafter"/>
</dbReference>
<dbReference type="AlphaFoldDB" id="A0A2I0T697"/>
<dbReference type="GO" id="GO:0090307">
    <property type="term" value="P:mitotic spindle assembly"/>
    <property type="evidence" value="ECO:0007669"/>
    <property type="project" value="TreeGrafter"/>
</dbReference>
<reference evidence="13" key="2">
    <citation type="submission" date="2017-12" db="EMBL/GenBank/DDBJ databases">
        <title>Genome sequence of the Bar-tailed Godwit (Limosa lapponica baueri).</title>
        <authorList>
            <person name="Lima N.C.B."/>
            <person name="Parody-Merino A.M."/>
            <person name="Battley P.F."/>
            <person name="Fidler A.E."/>
            <person name="Prosdocimi F."/>
        </authorList>
    </citation>
    <scope>NUCLEOTIDE SEQUENCE [LARGE SCALE GENOMIC DNA]</scope>
</reference>
<keyword evidence="5" id="KW-0067">ATP-binding</keyword>